<dbReference type="InterPro" id="IPR001119">
    <property type="entry name" value="SLH_dom"/>
</dbReference>
<dbReference type="AlphaFoldDB" id="A0A220MKR3"/>
<organism evidence="3 4">
    <name type="scientific">Brevibacillus formosus</name>
    <dbReference type="NCBI Taxonomy" id="54913"/>
    <lineage>
        <taxon>Bacteria</taxon>
        <taxon>Bacillati</taxon>
        <taxon>Bacillota</taxon>
        <taxon>Bacilli</taxon>
        <taxon>Bacillales</taxon>
        <taxon>Paenibacillaceae</taxon>
        <taxon>Brevibacillus</taxon>
    </lineage>
</organism>
<dbReference type="Pfam" id="PF00395">
    <property type="entry name" value="SLH"/>
    <property type="match status" value="1"/>
</dbReference>
<dbReference type="EMBL" id="CP018145">
    <property type="protein sequence ID" value="ASJ55686.1"/>
    <property type="molecule type" value="Genomic_DNA"/>
</dbReference>
<feature type="domain" description="SLH" evidence="2">
    <location>
        <begin position="27"/>
        <end position="90"/>
    </location>
</feature>
<dbReference type="InterPro" id="IPR051465">
    <property type="entry name" value="Cell_Envelope_Struct_Comp"/>
</dbReference>
<accession>A0A220MKR3</accession>
<evidence type="ECO:0000313" key="3">
    <source>
        <dbReference type="EMBL" id="ASJ55686.1"/>
    </source>
</evidence>
<dbReference type="PANTHER" id="PTHR43308">
    <property type="entry name" value="OUTER MEMBRANE PROTEIN ALPHA-RELATED"/>
    <property type="match status" value="1"/>
</dbReference>
<sequence length="373" mass="43264">MVKRFAIVFILALLVVQSVFSGSANAAAPGMYTDIQGHWASEQIDKMADLGIVKRKGYQPFYPNKPITRGEALAMLNRVFETVYGPIDKPERKPNLDHRYLLRGEVDQLLSNLKTMMKIETDDLGKFDPGDRMLYYLYLAETGQLMKKQEKENPEWWMSSAGMQWPLTREEASLILFHMMAPQKFRTANIKPQDTVSFFNSYYEWKRDRFYRDTYSPYPLAIREFNLFLTDKTFSPNKILTRAEYIVVMDRLLDYYRMDVASQFRGSPANQEHIAQVYLRAANLAYETKNQKQLSALFTDDALKSMAKLEQVPTYNGPVKVSVKADENNSKALWVIAHYVDPKNGDFQIEYRLEEDASNAYGRKITTLIYSQK</sequence>
<evidence type="ECO:0000256" key="1">
    <source>
        <dbReference type="SAM" id="SignalP"/>
    </source>
</evidence>
<dbReference type="Proteomes" id="UP000197781">
    <property type="component" value="Chromosome"/>
</dbReference>
<dbReference type="PANTHER" id="PTHR43308:SF5">
    <property type="entry name" value="S-LAYER PROTEIN _ PEPTIDOGLYCAN ENDO-BETA-N-ACETYLGLUCOSAMINIDASE"/>
    <property type="match status" value="1"/>
</dbReference>
<protein>
    <submittedName>
        <fullName evidence="3">S-layer protein</fullName>
    </submittedName>
</protein>
<gene>
    <name evidence="3" type="ORF">BP422_20315</name>
</gene>
<dbReference type="RefSeq" id="WP_088909322.1">
    <property type="nucleotide sequence ID" value="NZ_CP018145.1"/>
</dbReference>
<feature type="chain" id="PRO_5012081223" evidence="1">
    <location>
        <begin position="27"/>
        <end position="373"/>
    </location>
</feature>
<feature type="signal peptide" evidence="1">
    <location>
        <begin position="1"/>
        <end position="26"/>
    </location>
</feature>
<proteinExistence type="predicted"/>
<keyword evidence="1" id="KW-0732">Signal</keyword>
<evidence type="ECO:0000259" key="2">
    <source>
        <dbReference type="PROSITE" id="PS51272"/>
    </source>
</evidence>
<evidence type="ECO:0000313" key="4">
    <source>
        <dbReference type="Proteomes" id="UP000197781"/>
    </source>
</evidence>
<dbReference type="PROSITE" id="PS51272">
    <property type="entry name" value="SLH"/>
    <property type="match status" value="1"/>
</dbReference>
<reference evidence="3 4" key="1">
    <citation type="submission" date="2016-11" db="EMBL/GenBank/DDBJ databases">
        <authorList>
            <person name="Jaros S."/>
            <person name="Januszkiewicz K."/>
            <person name="Wedrychowicz H."/>
        </authorList>
    </citation>
    <scope>NUCLEOTIDE SEQUENCE [LARGE SCALE GENOMIC DNA]</scope>
    <source>
        <strain evidence="3 4">NF2</strain>
    </source>
</reference>
<name>A0A220MKR3_9BACL</name>
<dbReference type="KEGG" id="bfm:BP422_20315"/>